<dbReference type="SUPFAM" id="SSF64307">
    <property type="entry name" value="SirA-like"/>
    <property type="match status" value="1"/>
</dbReference>
<evidence type="ECO:0000259" key="4">
    <source>
        <dbReference type="PROSITE" id="PS01148"/>
    </source>
</evidence>
<proteinExistence type="inferred from homology"/>
<keyword evidence="2 3" id="KW-0963">Cytoplasm</keyword>
<dbReference type="Pfam" id="PF01206">
    <property type="entry name" value="TusA"/>
    <property type="match status" value="1"/>
</dbReference>
<evidence type="ECO:0000256" key="3">
    <source>
        <dbReference type="HAMAP-Rule" id="MF_00413"/>
    </source>
</evidence>
<keyword evidence="5" id="KW-0808">Transferase</keyword>
<dbReference type="InterPro" id="IPR022931">
    <property type="entry name" value="Sulphur_carrier_TusA"/>
</dbReference>
<dbReference type="RefSeq" id="WP_169211245.1">
    <property type="nucleotide sequence ID" value="NZ_JAATNW010000006.1"/>
</dbReference>
<comment type="similarity">
    <text evidence="1 3">Belongs to the sulfur carrier protein TusA family.</text>
</comment>
<dbReference type="PANTHER" id="PTHR33279:SF2">
    <property type="entry name" value="SULFUR CARRIER PROTEIN TUSA"/>
    <property type="match status" value="1"/>
</dbReference>
<comment type="subcellular location">
    <subcellularLocation>
        <location evidence="3">Cytoplasm</location>
    </subcellularLocation>
</comment>
<dbReference type="Proteomes" id="UP000709336">
    <property type="component" value="Unassembled WGS sequence"/>
</dbReference>
<dbReference type="EMBL" id="JAATNW010000006">
    <property type="protein sequence ID" value="NMH60680.1"/>
    <property type="molecule type" value="Genomic_DNA"/>
</dbReference>
<protein>
    <recommendedName>
        <fullName evidence="3">Sulfur carrier protein TusA</fullName>
    </recommendedName>
</protein>
<dbReference type="HAMAP" id="MF_00413">
    <property type="entry name" value="Thiourid_synth_A"/>
    <property type="match status" value="1"/>
</dbReference>
<dbReference type="InterPro" id="IPR001455">
    <property type="entry name" value="TusA-like"/>
</dbReference>
<evidence type="ECO:0000313" key="5">
    <source>
        <dbReference type="EMBL" id="NMH60680.1"/>
    </source>
</evidence>
<feature type="domain" description="UPF0033" evidence="4">
    <location>
        <begin position="13"/>
        <end position="37"/>
    </location>
</feature>
<comment type="function">
    <text evidence="3">Sulfur carrier protein which probably makes part of a sulfur-relay system.</text>
</comment>
<dbReference type="InterPro" id="IPR036868">
    <property type="entry name" value="TusA-like_sf"/>
</dbReference>
<feature type="active site" description="Cysteine persulfide intermediate" evidence="3">
    <location>
        <position position="20"/>
    </location>
</feature>
<sequence length="82" mass="9024">MSTSAVPVTDTTLDTLGLRCPEPVMMTRLTLRKMAAGQSLLVTADDPSTARDIPSFCQFMQHTLVYSQTETLPYQFVIKKGA</sequence>
<gene>
    <name evidence="3 5" type="primary">tusA</name>
    <name evidence="5" type="ORF">HCJ96_11650</name>
</gene>
<dbReference type="GO" id="GO:0016740">
    <property type="term" value="F:transferase activity"/>
    <property type="evidence" value="ECO:0007669"/>
    <property type="project" value="UniProtKB-KW"/>
</dbReference>
<comment type="caution">
    <text evidence="5">The sequence shown here is derived from an EMBL/GenBank/DDBJ whole genome shotgun (WGS) entry which is preliminary data.</text>
</comment>
<evidence type="ECO:0000256" key="1">
    <source>
        <dbReference type="ARBA" id="ARBA00008984"/>
    </source>
</evidence>
<dbReference type="Gene3D" id="3.30.110.40">
    <property type="entry name" value="TusA-like domain"/>
    <property type="match status" value="1"/>
</dbReference>
<dbReference type="PROSITE" id="PS01148">
    <property type="entry name" value="UPF0033"/>
    <property type="match status" value="1"/>
</dbReference>
<dbReference type="NCBIfam" id="NF001423">
    <property type="entry name" value="PRK00299.1"/>
    <property type="match status" value="1"/>
</dbReference>
<evidence type="ECO:0000313" key="6">
    <source>
        <dbReference type="Proteomes" id="UP000709336"/>
    </source>
</evidence>
<keyword evidence="6" id="KW-1185">Reference proteome</keyword>
<evidence type="ECO:0000256" key="2">
    <source>
        <dbReference type="ARBA" id="ARBA00022490"/>
    </source>
</evidence>
<name>A0ABX1R2J7_9ALTE</name>
<accession>A0ABX1R2J7</accession>
<reference evidence="5 6" key="1">
    <citation type="submission" date="2020-03" db="EMBL/GenBank/DDBJ databases">
        <title>Alteromonas ponticola sp. nov., isolated from seawater.</title>
        <authorList>
            <person name="Yoon J.-H."/>
            <person name="Kim Y.-O."/>
        </authorList>
    </citation>
    <scope>NUCLEOTIDE SEQUENCE [LARGE SCALE GENOMIC DNA]</scope>
    <source>
        <strain evidence="5 6">MYP5</strain>
    </source>
</reference>
<dbReference type="PANTHER" id="PTHR33279">
    <property type="entry name" value="SULFUR CARRIER PROTEIN YEDF-RELATED"/>
    <property type="match status" value="1"/>
</dbReference>
<organism evidence="5 6">
    <name type="scientific">Alteromonas ponticola</name>
    <dbReference type="NCBI Taxonomy" id="2720613"/>
    <lineage>
        <taxon>Bacteria</taxon>
        <taxon>Pseudomonadati</taxon>
        <taxon>Pseudomonadota</taxon>
        <taxon>Gammaproteobacteria</taxon>
        <taxon>Alteromonadales</taxon>
        <taxon>Alteromonadaceae</taxon>
        <taxon>Alteromonas/Salinimonas group</taxon>
        <taxon>Alteromonas</taxon>
    </lineage>
</organism>